<keyword evidence="5" id="KW-0472">Membrane</keyword>
<keyword evidence="3 7" id="KW-0732">Signal</keyword>
<dbReference type="PROSITE" id="PS51212">
    <property type="entry name" value="WSC"/>
    <property type="match status" value="1"/>
</dbReference>
<dbReference type="AlphaFoldDB" id="A0AAV9HIF9"/>
<evidence type="ECO:0000256" key="7">
    <source>
        <dbReference type="SAM" id="SignalP"/>
    </source>
</evidence>
<comment type="subcellular location">
    <subcellularLocation>
        <location evidence="1">Membrane</location>
        <topology evidence="1">Single-pass membrane protein</topology>
    </subcellularLocation>
</comment>
<dbReference type="EMBL" id="MU865043">
    <property type="protein sequence ID" value="KAK4459217.1"/>
    <property type="molecule type" value="Genomic_DNA"/>
</dbReference>
<dbReference type="InterPro" id="IPR051836">
    <property type="entry name" value="Kremen_rcpt"/>
</dbReference>
<comment type="caution">
    <text evidence="9">The sequence shown here is derived from an EMBL/GenBank/DDBJ whole genome shotgun (WGS) entry which is preliminary data.</text>
</comment>
<keyword evidence="4" id="KW-1133">Transmembrane helix</keyword>
<reference evidence="9" key="1">
    <citation type="journal article" date="2023" name="Mol. Phylogenet. Evol.">
        <title>Genome-scale phylogeny and comparative genomics of the fungal order Sordariales.</title>
        <authorList>
            <person name="Hensen N."/>
            <person name="Bonometti L."/>
            <person name="Westerberg I."/>
            <person name="Brannstrom I.O."/>
            <person name="Guillou S."/>
            <person name="Cros-Aarteil S."/>
            <person name="Calhoun S."/>
            <person name="Haridas S."/>
            <person name="Kuo A."/>
            <person name="Mondo S."/>
            <person name="Pangilinan J."/>
            <person name="Riley R."/>
            <person name="LaButti K."/>
            <person name="Andreopoulos B."/>
            <person name="Lipzen A."/>
            <person name="Chen C."/>
            <person name="Yan M."/>
            <person name="Daum C."/>
            <person name="Ng V."/>
            <person name="Clum A."/>
            <person name="Steindorff A."/>
            <person name="Ohm R.A."/>
            <person name="Martin F."/>
            <person name="Silar P."/>
            <person name="Natvig D.O."/>
            <person name="Lalanne C."/>
            <person name="Gautier V."/>
            <person name="Ament-Velasquez S.L."/>
            <person name="Kruys A."/>
            <person name="Hutchinson M.I."/>
            <person name="Powell A.J."/>
            <person name="Barry K."/>
            <person name="Miller A.N."/>
            <person name="Grigoriev I.V."/>
            <person name="Debuchy R."/>
            <person name="Gladieux P."/>
            <person name="Hiltunen Thoren M."/>
            <person name="Johannesson H."/>
        </authorList>
    </citation>
    <scope>NUCLEOTIDE SEQUENCE</scope>
    <source>
        <strain evidence="9">PSN324</strain>
    </source>
</reference>
<dbReference type="Proteomes" id="UP001321749">
    <property type="component" value="Unassembled WGS sequence"/>
</dbReference>
<organism evidence="9 10">
    <name type="scientific">Cladorrhinum samala</name>
    <dbReference type="NCBI Taxonomy" id="585594"/>
    <lineage>
        <taxon>Eukaryota</taxon>
        <taxon>Fungi</taxon>
        <taxon>Dikarya</taxon>
        <taxon>Ascomycota</taxon>
        <taxon>Pezizomycotina</taxon>
        <taxon>Sordariomycetes</taxon>
        <taxon>Sordariomycetidae</taxon>
        <taxon>Sordariales</taxon>
        <taxon>Podosporaceae</taxon>
        <taxon>Cladorrhinum</taxon>
    </lineage>
</organism>
<evidence type="ECO:0000256" key="1">
    <source>
        <dbReference type="ARBA" id="ARBA00004167"/>
    </source>
</evidence>
<feature type="domain" description="WSC" evidence="8">
    <location>
        <begin position="55"/>
        <end position="162"/>
    </location>
</feature>
<dbReference type="Pfam" id="PF01822">
    <property type="entry name" value="WSC"/>
    <property type="match status" value="1"/>
</dbReference>
<dbReference type="PANTHER" id="PTHR24269">
    <property type="entry name" value="KREMEN PROTEIN"/>
    <property type="match status" value="1"/>
</dbReference>
<feature type="chain" id="PRO_5043922706" evidence="7">
    <location>
        <begin position="24"/>
        <end position="185"/>
    </location>
</feature>
<feature type="signal peptide" evidence="7">
    <location>
        <begin position="1"/>
        <end position="23"/>
    </location>
</feature>
<keyword evidence="2" id="KW-0812">Transmembrane</keyword>
<evidence type="ECO:0000256" key="3">
    <source>
        <dbReference type="ARBA" id="ARBA00022729"/>
    </source>
</evidence>
<dbReference type="PANTHER" id="PTHR24269:SF16">
    <property type="entry name" value="PROTEIN SLG1"/>
    <property type="match status" value="1"/>
</dbReference>
<dbReference type="GO" id="GO:0005886">
    <property type="term" value="C:plasma membrane"/>
    <property type="evidence" value="ECO:0007669"/>
    <property type="project" value="TreeGrafter"/>
</dbReference>
<reference evidence="9" key="2">
    <citation type="submission" date="2023-06" db="EMBL/GenBank/DDBJ databases">
        <authorList>
            <consortium name="Lawrence Berkeley National Laboratory"/>
            <person name="Mondo S.J."/>
            <person name="Hensen N."/>
            <person name="Bonometti L."/>
            <person name="Westerberg I."/>
            <person name="Brannstrom I.O."/>
            <person name="Guillou S."/>
            <person name="Cros-Aarteil S."/>
            <person name="Calhoun S."/>
            <person name="Haridas S."/>
            <person name="Kuo A."/>
            <person name="Pangilinan J."/>
            <person name="Riley R."/>
            <person name="Labutti K."/>
            <person name="Andreopoulos B."/>
            <person name="Lipzen A."/>
            <person name="Chen C."/>
            <person name="Yanf M."/>
            <person name="Daum C."/>
            <person name="Ng V."/>
            <person name="Clum A."/>
            <person name="Steindorff A."/>
            <person name="Ohm R."/>
            <person name="Martin F."/>
            <person name="Silar P."/>
            <person name="Natvig D."/>
            <person name="Lalanne C."/>
            <person name="Gautier V."/>
            <person name="Ament-Velasquez S.L."/>
            <person name="Kruys A."/>
            <person name="Hutchinson M.I."/>
            <person name="Powell A.J."/>
            <person name="Barry K."/>
            <person name="Miller A.N."/>
            <person name="Grigoriev I.V."/>
            <person name="Debuchy R."/>
            <person name="Gladieux P."/>
            <person name="Thoren M.H."/>
            <person name="Johannesson H."/>
        </authorList>
    </citation>
    <scope>NUCLEOTIDE SEQUENCE</scope>
    <source>
        <strain evidence="9">PSN324</strain>
    </source>
</reference>
<keyword evidence="6" id="KW-0325">Glycoprotein</keyword>
<dbReference type="SMART" id="SM00321">
    <property type="entry name" value="WSC"/>
    <property type="match status" value="1"/>
</dbReference>
<keyword evidence="10" id="KW-1185">Reference proteome</keyword>
<evidence type="ECO:0000256" key="4">
    <source>
        <dbReference type="ARBA" id="ARBA00022989"/>
    </source>
</evidence>
<evidence type="ECO:0000313" key="10">
    <source>
        <dbReference type="Proteomes" id="UP001321749"/>
    </source>
</evidence>
<evidence type="ECO:0000313" key="9">
    <source>
        <dbReference type="EMBL" id="KAK4459217.1"/>
    </source>
</evidence>
<accession>A0AAV9HIF9</accession>
<sequence>MLLAATTTRRALLLLILTGDGSSLLSAVAAQQQQDPEPEPKPQVVQPGKSTAPAAYRYLGCYNETTSLANTTGERALYGGINLVGSDEDGMTVEKCWQFCAKSNEKIEYKYAGLEYSRECWCATSLNSLSEKVDDSLCDLGCQGNKTQTCGGSLKLTVYEAGAGKQAVIGWAMAASAVAVGMVLI</sequence>
<evidence type="ECO:0000256" key="6">
    <source>
        <dbReference type="ARBA" id="ARBA00023180"/>
    </source>
</evidence>
<evidence type="ECO:0000256" key="5">
    <source>
        <dbReference type="ARBA" id="ARBA00023136"/>
    </source>
</evidence>
<evidence type="ECO:0000259" key="8">
    <source>
        <dbReference type="PROSITE" id="PS51212"/>
    </source>
</evidence>
<evidence type="ECO:0000256" key="2">
    <source>
        <dbReference type="ARBA" id="ARBA00022692"/>
    </source>
</evidence>
<protein>
    <submittedName>
        <fullName evidence="9">WSC-domain-containing protein</fullName>
    </submittedName>
</protein>
<gene>
    <name evidence="9" type="ORF">QBC42DRAFT_232259</name>
</gene>
<name>A0AAV9HIF9_9PEZI</name>
<proteinExistence type="predicted"/>
<dbReference type="InterPro" id="IPR002889">
    <property type="entry name" value="WSC_carb-bd"/>
</dbReference>